<dbReference type="EMBL" id="KL596699">
    <property type="protein sequence ID" value="KER28433.1"/>
    <property type="molecule type" value="Genomic_DNA"/>
</dbReference>
<reference evidence="3 4" key="1">
    <citation type="submission" date="2013-11" db="EMBL/GenBank/DDBJ databases">
        <title>Opisthorchis viverrini - life in the bile duct.</title>
        <authorList>
            <person name="Young N.D."/>
            <person name="Nagarajan N."/>
            <person name="Lin S.J."/>
            <person name="Korhonen P.K."/>
            <person name="Jex A.R."/>
            <person name="Hall R.S."/>
            <person name="Safavi-Hemami H."/>
            <person name="Kaewkong W."/>
            <person name="Bertrand D."/>
            <person name="Gao S."/>
            <person name="Seet Q."/>
            <person name="Wongkham S."/>
            <person name="Teh B.T."/>
            <person name="Wongkham C."/>
            <person name="Intapan P.M."/>
            <person name="Maleewong W."/>
            <person name="Yang X."/>
            <person name="Hu M."/>
            <person name="Wang Z."/>
            <person name="Hofmann A."/>
            <person name="Sternberg P.W."/>
            <person name="Tan P."/>
            <person name="Wang J."/>
            <person name="Gasser R.B."/>
        </authorList>
    </citation>
    <scope>NUCLEOTIDE SEQUENCE [LARGE SCALE GENOMIC DNA]</scope>
</reference>
<evidence type="ECO:0000313" key="3">
    <source>
        <dbReference type="EMBL" id="KER28433.1"/>
    </source>
</evidence>
<evidence type="ECO:0000313" key="4">
    <source>
        <dbReference type="Proteomes" id="UP000054324"/>
    </source>
</evidence>
<proteinExistence type="predicted"/>
<keyword evidence="2" id="KW-0472">Membrane</keyword>
<keyword evidence="4" id="KW-1185">Reference proteome</keyword>
<gene>
    <name evidence="3" type="ORF">T265_04741</name>
</gene>
<keyword evidence="2" id="KW-1133">Transmembrane helix</keyword>
<dbReference type="AlphaFoldDB" id="A0A074ZM26"/>
<feature type="transmembrane region" description="Helical" evidence="2">
    <location>
        <begin position="71"/>
        <end position="91"/>
    </location>
</feature>
<protein>
    <submittedName>
        <fullName evidence="3">Uncharacterized protein</fullName>
    </submittedName>
</protein>
<dbReference type="RefSeq" id="XP_009167818.1">
    <property type="nucleotide sequence ID" value="XM_009169554.1"/>
</dbReference>
<dbReference type="Proteomes" id="UP000054324">
    <property type="component" value="Unassembled WGS sequence"/>
</dbReference>
<evidence type="ECO:0000256" key="1">
    <source>
        <dbReference type="SAM" id="MobiDB-lite"/>
    </source>
</evidence>
<accession>A0A074ZM26</accession>
<name>A0A074ZM26_OPIVI</name>
<dbReference type="CTD" id="20318923"/>
<keyword evidence="2" id="KW-0812">Transmembrane</keyword>
<evidence type="ECO:0000256" key="2">
    <source>
        <dbReference type="SAM" id="Phobius"/>
    </source>
</evidence>
<dbReference type="GeneID" id="20318923"/>
<sequence length="347" mass="38135">MFKDCTFRSITLRWWLEHEFTGRKVRGSNPIPTSRLTLSRLGQAGSILALMLPLGGTAASRRKGVTAERLLFYYISLCGLEALVVAAAVSFTDDLGGGIGSCALQAGADKLSLFDRLWLSSTLHVVVRKEPLEEVGRLAYANKRVTKNGRQNECSSSWGAYVHRKKERKRSALKPFRCLAAMLPEGSTRTGILPGYPSLDRGSRVAEVGFEPRTFRSVNSGSNHLGHFAPVHRNWIQETNSSAVAPFRWLAVMPTEGGTRVGILPGCTSPERSSRDAELAFEPRTFRSNSKVKKAFSCSTLPVPNCHATRRKHEGWDTARLPKPRQGKSSGGGRIRTMDLPVSKVAL</sequence>
<feature type="region of interest" description="Disordered" evidence="1">
    <location>
        <begin position="309"/>
        <end position="347"/>
    </location>
</feature>
<dbReference type="OrthoDB" id="5062908at2759"/>
<organism evidence="3 4">
    <name type="scientific">Opisthorchis viverrini</name>
    <name type="common">Southeast Asian liver fluke</name>
    <dbReference type="NCBI Taxonomy" id="6198"/>
    <lineage>
        <taxon>Eukaryota</taxon>
        <taxon>Metazoa</taxon>
        <taxon>Spiralia</taxon>
        <taxon>Lophotrochozoa</taxon>
        <taxon>Platyhelminthes</taxon>
        <taxon>Trematoda</taxon>
        <taxon>Digenea</taxon>
        <taxon>Opisthorchiida</taxon>
        <taxon>Opisthorchiata</taxon>
        <taxon>Opisthorchiidae</taxon>
        <taxon>Opisthorchis</taxon>
    </lineage>
</organism>
<dbReference type="KEGG" id="ovi:T265_04741"/>